<dbReference type="InterPro" id="IPR028082">
    <property type="entry name" value="Peripla_BP_I"/>
</dbReference>
<reference evidence="5 6" key="1">
    <citation type="submission" date="2019-03" db="EMBL/GenBank/DDBJ databases">
        <title>Genomic Encyclopedia of Type Strains, Phase IV (KMG-IV): sequencing the most valuable type-strain genomes for metagenomic binning, comparative biology and taxonomic classification.</title>
        <authorList>
            <person name="Goeker M."/>
        </authorList>
    </citation>
    <scope>NUCLEOTIDE SEQUENCE [LARGE SCALE GENOMIC DNA]</scope>
    <source>
        <strain evidence="5 6">DSM 29481</strain>
    </source>
</reference>
<dbReference type="PANTHER" id="PTHR46847">
    <property type="entry name" value="D-ALLOSE-BINDING PERIPLASMIC PROTEIN-RELATED"/>
    <property type="match status" value="1"/>
</dbReference>
<dbReference type="GeneID" id="73794729"/>
<evidence type="ECO:0000313" key="5">
    <source>
        <dbReference type="EMBL" id="TCU58341.1"/>
    </source>
</evidence>
<evidence type="ECO:0000256" key="1">
    <source>
        <dbReference type="ARBA" id="ARBA00004196"/>
    </source>
</evidence>
<dbReference type="AlphaFoldDB" id="A0A4R3T937"/>
<comment type="subcellular location">
    <subcellularLocation>
        <location evidence="1">Cell envelope</location>
    </subcellularLocation>
</comment>
<evidence type="ECO:0000256" key="2">
    <source>
        <dbReference type="ARBA" id="ARBA00007639"/>
    </source>
</evidence>
<name>A0A4R3T937_9FIRM</name>
<keyword evidence="3" id="KW-0732">Signal</keyword>
<comment type="caution">
    <text evidence="5">The sequence shown here is derived from an EMBL/GenBank/DDBJ whole genome shotgun (WGS) entry which is preliminary data.</text>
</comment>
<dbReference type="SUPFAM" id="SSF53822">
    <property type="entry name" value="Periplasmic binding protein-like I"/>
    <property type="match status" value="1"/>
</dbReference>
<evidence type="ECO:0000313" key="6">
    <source>
        <dbReference type="Proteomes" id="UP000295773"/>
    </source>
</evidence>
<evidence type="ECO:0000259" key="4">
    <source>
        <dbReference type="Pfam" id="PF13407"/>
    </source>
</evidence>
<dbReference type="PANTHER" id="PTHR46847:SF1">
    <property type="entry name" value="D-ALLOSE-BINDING PERIPLASMIC PROTEIN-RELATED"/>
    <property type="match status" value="1"/>
</dbReference>
<comment type="similarity">
    <text evidence="2">Belongs to the bacterial solute-binding protein 2 family.</text>
</comment>
<dbReference type="CDD" id="cd19971">
    <property type="entry name" value="PBP1_ABC_sugar_binding-like"/>
    <property type="match status" value="1"/>
</dbReference>
<sequence>MSKMKGALKTAIIFLFLMVFVAAGISIFSKASKTSFVYRSKEPLKIGATYMTLNNPFFSIIDEEIHNVVEANGDVLISLDPALDLEKQKQQIQYLIDQNVQAIIVNPVDFNGLTSSLEAAKKAGIPVIAVDSEVMDSDLITYSVMSNNYDAGVQCAKDMMKYKKKADIVLLQHSTAYSAVQRIQGFIDTIKNDPNYRIVERIECDGQLEIAMPLMQKFLEKDVSFDVVMALNDPSALGALAAMQDQGKLKDVFVYGVDGTPETKTLISEHIMQATVAQSPKTLGKMAAEAVYKIRNHEKIEKLQRIPVTIITQKNVGKYSLEGWQ</sequence>
<accession>A0A4R3T937</accession>
<protein>
    <submittedName>
        <fullName evidence="5">Monosaccharide ABC transporter substrate-binding protein (CUT2 family)</fullName>
    </submittedName>
</protein>
<dbReference type="Pfam" id="PF13407">
    <property type="entry name" value="Peripla_BP_4"/>
    <property type="match status" value="1"/>
</dbReference>
<dbReference type="Proteomes" id="UP000295773">
    <property type="component" value="Unassembled WGS sequence"/>
</dbReference>
<gene>
    <name evidence="5" type="ORF">EDD61_11473</name>
</gene>
<organism evidence="5 6">
    <name type="scientific">Longicatena caecimuris</name>
    <dbReference type="NCBI Taxonomy" id="1796635"/>
    <lineage>
        <taxon>Bacteria</taxon>
        <taxon>Bacillati</taxon>
        <taxon>Bacillota</taxon>
        <taxon>Erysipelotrichia</taxon>
        <taxon>Erysipelotrichales</taxon>
        <taxon>Erysipelotrichaceae</taxon>
        <taxon>Longicatena</taxon>
    </lineage>
</organism>
<keyword evidence="6" id="KW-1185">Reference proteome</keyword>
<feature type="domain" description="Periplasmic binding protein" evidence="4">
    <location>
        <begin position="49"/>
        <end position="297"/>
    </location>
</feature>
<dbReference type="GO" id="GO:0030246">
    <property type="term" value="F:carbohydrate binding"/>
    <property type="evidence" value="ECO:0007669"/>
    <property type="project" value="UniProtKB-ARBA"/>
</dbReference>
<dbReference type="InterPro" id="IPR025997">
    <property type="entry name" value="SBP_2_dom"/>
</dbReference>
<evidence type="ECO:0000256" key="3">
    <source>
        <dbReference type="ARBA" id="ARBA00022729"/>
    </source>
</evidence>
<dbReference type="Gene3D" id="3.40.50.2300">
    <property type="match status" value="2"/>
</dbReference>
<dbReference type="RefSeq" id="WP_008689947.1">
    <property type="nucleotide sequence ID" value="NZ_AP024510.1"/>
</dbReference>
<dbReference type="EMBL" id="SMBP01000014">
    <property type="protein sequence ID" value="TCU58341.1"/>
    <property type="molecule type" value="Genomic_DNA"/>
</dbReference>
<dbReference type="GO" id="GO:0030313">
    <property type="term" value="C:cell envelope"/>
    <property type="evidence" value="ECO:0007669"/>
    <property type="project" value="UniProtKB-SubCell"/>
</dbReference>
<proteinExistence type="inferred from homology"/>